<sequence>MQGFRALPSVDQLLQSEIGQALTQAHGRAQVTAAARERLDAARQAIRDGADGGTEAARLPHLLAADLAAAARSNLRPMLNLTGTVLHTNLGRAILADEAIAAASAAMAAPLALEFNLETGGRGQRDDHLGRLLCELTGAEDATFVNNNAAAVLIALNTLGQGREAIVSRGELIEIGGAFRMPDIMARAGVNLVEVGTTNRTHPRDYQGAITPQTGLILKVHTSNYRIEGFTAEVAAPDLARLAADAGVPLLNDLGAGSLVDLSRWGLRREPTVAEAVAEGADLITFSGDKLLGGPQAGFVVGRRDLIAAINKNPLKRAVRLDKIRIAALEATLRLYRDPDRLAERLPVLRMLSRPQAEIAAQAARLASQVASLLPDYNVAPCDCASQIGSGALPVDTIPSAGLRITGQGGDAPDRLAAYLRGLSTPIVGHIHDGALILDLRCLGDDRALLDALAG</sequence>
<gene>
    <name evidence="8 10" type="primary">selA</name>
    <name evidence="10" type="ORF">MLD63_13325</name>
</gene>
<evidence type="ECO:0000313" key="11">
    <source>
        <dbReference type="Proteomes" id="UP001203945"/>
    </source>
</evidence>
<dbReference type="InterPro" id="IPR018319">
    <property type="entry name" value="SelA-like"/>
</dbReference>
<comment type="subcellular location">
    <subcellularLocation>
        <location evidence="8">Cytoplasm</location>
    </subcellularLocation>
</comment>
<dbReference type="InterPro" id="IPR025862">
    <property type="entry name" value="SelA_trans_N_dom"/>
</dbReference>
<comment type="catalytic activity">
    <reaction evidence="8">
        <text>L-seryl-tRNA(Sec) + selenophosphate + H(+) = L-selenocysteinyl-tRNA(Sec) + phosphate</text>
        <dbReference type="Rhea" id="RHEA:22728"/>
        <dbReference type="Rhea" id="RHEA-COMP:9742"/>
        <dbReference type="Rhea" id="RHEA-COMP:9743"/>
        <dbReference type="ChEBI" id="CHEBI:15378"/>
        <dbReference type="ChEBI" id="CHEBI:16144"/>
        <dbReference type="ChEBI" id="CHEBI:43474"/>
        <dbReference type="ChEBI" id="CHEBI:78533"/>
        <dbReference type="ChEBI" id="CHEBI:78573"/>
        <dbReference type="EC" id="2.9.1.1"/>
    </reaction>
</comment>
<keyword evidence="4 8" id="KW-0663">Pyridoxal phosphate</keyword>
<evidence type="ECO:0000313" key="10">
    <source>
        <dbReference type="EMBL" id="MCQ0971401.1"/>
    </source>
</evidence>
<keyword evidence="5 8" id="KW-0648">Protein biosynthesis</keyword>
<keyword evidence="11" id="KW-1185">Reference proteome</keyword>
<dbReference type="SUPFAM" id="SSF53383">
    <property type="entry name" value="PLP-dependent transferases"/>
    <property type="match status" value="1"/>
</dbReference>
<dbReference type="PANTHER" id="PTHR32328">
    <property type="entry name" value="L-SERYL-TRNA(SEC) SELENIUM TRANSFERASE"/>
    <property type="match status" value="1"/>
</dbReference>
<protein>
    <recommendedName>
        <fullName evidence="8">L-seryl-tRNA(Sec) selenium transferase</fullName>
        <ecNumber evidence="8">2.9.1.1</ecNumber>
    </recommendedName>
    <alternativeName>
        <fullName evidence="8">Selenocysteine synthase</fullName>
        <shortName evidence="8">Sec synthase</shortName>
    </alternativeName>
    <alternativeName>
        <fullName evidence="8">Selenocysteinyl-tRNA(Sec) synthase</fullName>
    </alternativeName>
</protein>
<keyword evidence="6 8" id="KW-0711">Selenium</keyword>
<dbReference type="HAMAP" id="MF_00423">
    <property type="entry name" value="SelA"/>
    <property type="match status" value="1"/>
</dbReference>
<dbReference type="EC" id="2.9.1.1" evidence="8"/>
<comment type="cofactor">
    <cofactor evidence="1 8">
        <name>pyridoxal 5'-phosphate</name>
        <dbReference type="ChEBI" id="CHEBI:597326"/>
    </cofactor>
</comment>
<comment type="similarity">
    <text evidence="7 8">Belongs to the SelA family.</text>
</comment>
<dbReference type="InterPro" id="IPR015424">
    <property type="entry name" value="PyrdxlP-dep_Trfase"/>
</dbReference>
<evidence type="ECO:0000256" key="1">
    <source>
        <dbReference type="ARBA" id="ARBA00001933"/>
    </source>
</evidence>
<dbReference type="GO" id="GO:0004125">
    <property type="term" value="F:L-seryl-tRNA(Sec) selenium transferase activity"/>
    <property type="evidence" value="ECO:0007669"/>
    <property type="project" value="UniProtKB-EC"/>
</dbReference>
<comment type="caution">
    <text evidence="10">The sequence shown here is derived from an EMBL/GenBank/DDBJ whole genome shotgun (WGS) entry which is preliminary data.</text>
</comment>
<dbReference type="EMBL" id="JAKZEU010000004">
    <property type="protein sequence ID" value="MCQ0971401.1"/>
    <property type="molecule type" value="Genomic_DNA"/>
</dbReference>
<organism evidence="10 11">
    <name type="scientific">Paracoccus albicereus</name>
    <dbReference type="NCBI Taxonomy" id="2922394"/>
    <lineage>
        <taxon>Bacteria</taxon>
        <taxon>Pseudomonadati</taxon>
        <taxon>Pseudomonadota</taxon>
        <taxon>Alphaproteobacteria</taxon>
        <taxon>Rhodobacterales</taxon>
        <taxon>Paracoccaceae</taxon>
        <taxon>Paracoccus</taxon>
    </lineage>
</organism>
<evidence type="ECO:0000256" key="7">
    <source>
        <dbReference type="ARBA" id="ARBA00044507"/>
    </source>
</evidence>
<name>A0ABT1MWZ2_9RHOB</name>
<dbReference type="NCBIfam" id="TIGR00474">
    <property type="entry name" value="selA"/>
    <property type="match status" value="1"/>
</dbReference>
<dbReference type="Gene3D" id="3.90.1150.180">
    <property type="match status" value="1"/>
</dbReference>
<keyword evidence="3 8" id="KW-0808">Transferase</keyword>
<dbReference type="Pfam" id="PF12390">
    <property type="entry name" value="Se-cys_synth_N"/>
    <property type="match status" value="1"/>
</dbReference>
<comment type="function">
    <text evidence="8">Converts seryl-tRNA(Sec) to selenocysteinyl-tRNA(Sec) required for selenoprotein biosynthesis.</text>
</comment>
<feature type="modified residue" description="N6-(pyridoxal phosphate)lysine" evidence="8">
    <location>
        <position position="290"/>
    </location>
</feature>
<evidence type="ECO:0000256" key="6">
    <source>
        <dbReference type="ARBA" id="ARBA00023266"/>
    </source>
</evidence>
<dbReference type="InterPro" id="IPR004534">
    <property type="entry name" value="SelA_trans"/>
</dbReference>
<evidence type="ECO:0000256" key="4">
    <source>
        <dbReference type="ARBA" id="ARBA00022898"/>
    </source>
</evidence>
<evidence type="ECO:0000259" key="9">
    <source>
        <dbReference type="Pfam" id="PF12390"/>
    </source>
</evidence>
<feature type="domain" description="L-seryl-tRNA selenium transferase N-terminal" evidence="9">
    <location>
        <begin position="4"/>
        <end position="43"/>
    </location>
</feature>
<dbReference type="PANTHER" id="PTHR32328:SF0">
    <property type="entry name" value="L-SERYL-TRNA(SEC) SELENIUM TRANSFERASE"/>
    <property type="match status" value="1"/>
</dbReference>
<dbReference type="RefSeq" id="WP_255330399.1">
    <property type="nucleotide sequence ID" value="NZ_JAKZEU010000004.1"/>
</dbReference>
<keyword evidence="2 8" id="KW-0963">Cytoplasm</keyword>
<evidence type="ECO:0000256" key="5">
    <source>
        <dbReference type="ARBA" id="ARBA00022917"/>
    </source>
</evidence>
<dbReference type="Gene3D" id="3.40.640.10">
    <property type="entry name" value="Type I PLP-dependent aspartate aminotransferase-like (Major domain)"/>
    <property type="match status" value="1"/>
</dbReference>
<proteinExistence type="inferred from homology"/>
<dbReference type="Proteomes" id="UP001203945">
    <property type="component" value="Unassembled WGS sequence"/>
</dbReference>
<evidence type="ECO:0000256" key="8">
    <source>
        <dbReference type="HAMAP-Rule" id="MF_00423"/>
    </source>
</evidence>
<evidence type="ECO:0000256" key="2">
    <source>
        <dbReference type="ARBA" id="ARBA00022490"/>
    </source>
</evidence>
<reference evidence="10 11" key="1">
    <citation type="submission" date="2022-03" db="EMBL/GenBank/DDBJ databases">
        <authorList>
            <person name="He Y."/>
        </authorList>
    </citation>
    <scope>NUCLEOTIDE SEQUENCE [LARGE SCALE GENOMIC DNA]</scope>
    <source>
        <strain evidence="10 11">TK19116</strain>
    </source>
</reference>
<accession>A0ABT1MWZ2</accession>
<dbReference type="Pfam" id="PF03841">
    <property type="entry name" value="SelA"/>
    <property type="match status" value="1"/>
</dbReference>
<dbReference type="InterPro" id="IPR015421">
    <property type="entry name" value="PyrdxlP-dep_Trfase_major"/>
</dbReference>
<evidence type="ECO:0000256" key="3">
    <source>
        <dbReference type="ARBA" id="ARBA00022679"/>
    </source>
</evidence>
<comment type="pathway">
    <text evidence="8">Aminoacyl-tRNA biosynthesis; selenocysteinyl-tRNA(Sec) biosynthesis; selenocysteinyl-tRNA(Sec) from L-seryl-tRNA(Sec) (bacterial route): step 1/1.</text>
</comment>